<name>A0A835LEF9_9MAGN</name>
<reference evidence="2 3" key="1">
    <citation type="submission" date="2020-10" db="EMBL/GenBank/DDBJ databases">
        <title>The Coptis chinensis genome and diversification of protoberbering-type alkaloids.</title>
        <authorList>
            <person name="Wang B."/>
            <person name="Shu S."/>
            <person name="Song C."/>
            <person name="Liu Y."/>
        </authorList>
    </citation>
    <scope>NUCLEOTIDE SEQUENCE [LARGE SCALE GENOMIC DNA]</scope>
    <source>
        <strain evidence="2">HL-2020</strain>
        <tissue evidence="2">Leaf</tissue>
    </source>
</reference>
<dbReference type="Pfam" id="PF08268">
    <property type="entry name" value="FBA_3"/>
    <property type="match status" value="1"/>
</dbReference>
<proteinExistence type="predicted"/>
<gene>
    <name evidence="2" type="ORF">IFM89_004854</name>
</gene>
<dbReference type="AlphaFoldDB" id="A0A835LEF9"/>
<dbReference type="InterPro" id="IPR013187">
    <property type="entry name" value="F-box-assoc_dom_typ3"/>
</dbReference>
<evidence type="ECO:0000313" key="2">
    <source>
        <dbReference type="EMBL" id="KAF9591625.1"/>
    </source>
</evidence>
<evidence type="ECO:0000259" key="1">
    <source>
        <dbReference type="Pfam" id="PF08268"/>
    </source>
</evidence>
<organism evidence="2 3">
    <name type="scientific">Coptis chinensis</name>
    <dbReference type="NCBI Taxonomy" id="261450"/>
    <lineage>
        <taxon>Eukaryota</taxon>
        <taxon>Viridiplantae</taxon>
        <taxon>Streptophyta</taxon>
        <taxon>Embryophyta</taxon>
        <taxon>Tracheophyta</taxon>
        <taxon>Spermatophyta</taxon>
        <taxon>Magnoliopsida</taxon>
        <taxon>Ranunculales</taxon>
        <taxon>Ranunculaceae</taxon>
        <taxon>Coptidoideae</taxon>
        <taxon>Coptis</taxon>
    </lineage>
</organism>
<accession>A0A835LEF9</accession>
<sequence length="141" mass="15877">MIISFDLGSESFGGIQGPKRVPNVSDKESSKVLFLFELEGCLCLADLHLWKNVLDLWMLKDLSNDSSWVLMTTVTPPPMGMSWTEPYPTRTGEIVLAGDNHQTFYLYSFITQQYDTIEVVGLASNSFVTDYIENLVSLKDL</sequence>
<keyword evidence="3" id="KW-1185">Reference proteome</keyword>
<dbReference type="EMBL" id="JADFTS010000008">
    <property type="protein sequence ID" value="KAF9591625.1"/>
    <property type="molecule type" value="Genomic_DNA"/>
</dbReference>
<protein>
    <recommendedName>
        <fullName evidence="1">F-box associated beta-propeller type 3 domain-containing protein</fullName>
    </recommendedName>
</protein>
<dbReference type="Proteomes" id="UP000631114">
    <property type="component" value="Unassembled WGS sequence"/>
</dbReference>
<evidence type="ECO:0000313" key="3">
    <source>
        <dbReference type="Proteomes" id="UP000631114"/>
    </source>
</evidence>
<comment type="caution">
    <text evidence="2">The sequence shown here is derived from an EMBL/GenBank/DDBJ whole genome shotgun (WGS) entry which is preliminary data.</text>
</comment>
<feature type="domain" description="F-box associated beta-propeller type 3" evidence="1">
    <location>
        <begin position="1"/>
        <end position="124"/>
    </location>
</feature>